<dbReference type="Proteomes" id="UP000000268">
    <property type="component" value="Chromosome"/>
</dbReference>
<proteinExistence type="predicted"/>
<dbReference type="PANTHER" id="PTHR37203">
    <property type="match status" value="1"/>
</dbReference>
<dbReference type="eggNOG" id="COG4735">
    <property type="taxonomic scope" value="Bacteria"/>
</dbReference>
<gene>
    <name evidence="1" type="ordered locus">AM1_2493</name>
</gene>
<evidence type="ECO:0000313" key="2">
    <source>
        <dbReference type="Proteomes" id="UP000000268"/>
    </source>
</evidence>
<name>B0C4B0_ACAM1</name>
<dbReference type="EMBL" id="CP000828">
    <property type="protein sequence ID" value="ABW27501.1"/>
    <property type="molecule type" value="Genomic_DNA"/>
</dbReference>
<dbReference type="PANTHER" id="PTHR37203:SF3">
    <property type="entry name" value="SLR0975 PROTEIN"/>
    <property type="match status" value="1"/>
</dbReference>
<dbReference type="OrthoDB" id="481313at2"/>
<dbReference type="HOGENOM" id="CLU_060840_0_0_3"/>
<reference evidence="1 2" key="1">
    <citation type="journal article" date="2008" name="Proc. Natl. Acad. Sci. U.S.A.">
        <title>Niche adaptation and genome expansion in the chlorophyll d-producing cyanobacterium Acaryochloris marina.</title>
        <authorList>
            <person name="Swingley W.D."/>
            <person name="Chen M."/>
            <person name="Cheung P.C."/>
            <person name="Conrad A.L."/>
            <person name="Dejesa L.C."/>
            <person name="Hao J."/>
            <person name="Honchak B.M."/>
            <person name="Karbach L.E."/>
            <person name="Kurdoglu A."/>
            <person name="Lahiri S."/>
            <person name="Mastrian S.D."/>
            <person name="Miyashita H."/>
            <person name="Page L."/>
            <person name="Ramakrishna P."/>
            <person name="Satoh S."/>
            <person name="Sattley W.M."/>
            <person name="Shimada Y."/>
            <person name="Taylor H.L."/>
            <person name="Tomo T."/>
            <person name="Tsuchiya T."/>
            <person name="Wang Z.T."/>
            <person name="Raymond J."/>
            <person name="Mimuro M."/>
            <person name="Blankenship R.E."/>
            <person name="Touchman J.W."/>
        </authorList>
    </citation>
    <scope>NUCLEOTIDE SEQUENCE [LARGE SCALE GENOMIC DNA]</scope>
    <source>
        <strain evidence="2">MBIC 11017</strain>
    </source>
</reference>
<protein>
    <submittedName>
        <fullName evidence="1">Uncharacterized protein</fullName>
    </submittedName>
</protein>
<dbReference type="STRING" id="329726.AM1_2493"/>
<organism evidence="1 2">
    <name type="scientific">Acaryochloris marina (strain MBIC 11017)</name>
    <dbReference type="NCBI Taxonomy" id="329726"/>
    <lineage>
        <taxon>Bacteria</taxon>
        <taxon>Bacillati</taxon>
        <taxon>Cyanobacteriota</taxon>
        <taxon>Cyanophyceae</taxon>
        <taxon>Acaryochloridales</taxon>
        <taxon>Acaryochloridaceae</taxon>
        <taxon>Acaryochloris</taxon>
    </lineage>
</organism>
<sequence length="272" mass="30957">MNELRQALELATEEELQDLTDLLFRRRYNPLDYLREPTPDQVQAASRQEWLETIENRFRFVAADGFTVLKGQTETLSYRQVLVQVSRHLKIKYSPTLSTTDLEAEIYLNLIKEVWQKLPENQQEQLQQRIQKVLAEAPGTPLPVNCQTDLRRWLLEGSSALAVSSVLRPLLLKHLARQFAAQMAVYQVARQAAPQIEGQIAVQAARRGMAWNAARYGVMRGALTVVSSALWIGLFADLGWRAIATNYGRVIPVIFTLAQIRLIRGDTSWQSV</sequence>
<dbReference type="KEGG" id="amr:AM1_2493"/>
<dbReference type="RefSeq" id="WP_012162961.1">
    <property type="nucleotide sequence ID" value="NC_009925.1"/>
</dbReference>
<keyword evidence="2" id="KW-1185">Reference proteome</keyword>
<evidence type="ECO:0000313" key="1">
    <source>
        <dbReference type="EMBL" id="ABW27501.1"/>
    </source>
</evidence>
<accession>B0C4B0</accession>
<dbReference type="AlphaFoldDB" id="B0C4B0"/>